<keyword evidence="3" id="KW-1185">Reference proteome</keyword>
<feature type="non-terminal residue" evidence="2">
    <location>
        <position position="256"/>
    </location>
</feature>
<sequence length="256" mass="28993">IFSRVLVAGLTHWCPDLMGPSDSPYNQVHETVYLETFRLVAGSFSYYFLAPSAAGVDNPILICDIFRSFTFSYTKHKAKFCNSDDESDTDDAGKKIYTVNAKGIRSVSATTFVHQLEVRRLKTDAREKGKKKINVVERTRIRVATPAESDLSFQMPKKVPIDYFTPSEFNDFPAETRFKYAQYGVALPLVAHHGNADWKTMDRETFMTKYGNEVLKQYNIPTEEEMAQQGNDGWSDDGEPINIPDDLDGERMDEGA</sequence>
<proteinExistence type="predicted"/>
<dbReference type="AlphaFoldDB" id="A0AAD6Z948"/>
<evidence type="ECO:0000256" key="1">
    <source>
        <dbReference type="SAM" id="MobiDB-lite"/>
    </source>
</evidence>
<protein>
    <submittedName>
        <fullName evidence="2">Uncharacterized protein</fullName>
    </submittedName>
</protein>
<reference evidence="2" key="1">
    <citation type="submission" date="2023-03" db="EMBL/GenBank/DDBJ databases">
        <title>Massive genome expansion in bonnet fungi (Mycena s.s.) driven by repeated elements and novel gene families across ecological guilds.</title>
        <authorList>
            <consortium name="Lawrence Berkeley National Laboratory"/>
            <person name="Harder C.B."/>
            <person name="Miyauchi S."/>
            <person name="Viragh M."/>
            <person name="Kuo A."/>
            <person name="Thoen E."/>
            <person name="Andreopoulos B."/>
            <person name="Lu D."/>
            <person name="Skrede I."/>
            <person name="Drula E."/>
            <person name="Henrissat B."/>
            <person name="Morin E."/>
            <person name="Kohler A."/>
            <person name="Barry K."/>
            <person name="LaButti K."/>
            <person name="Morin E."/>
            <person name="Salamov A."/>
            <person name="Lipzen A."/>
            <person name="Mereny Z."/>
            <person name="Hegedus B."/>
            <person name="Baldrian P."/>
            <person name="Stursova M."/>
            <person name="Weitz H."/>
            <person name="Taylor A."/>
            <person name="Grigoriev I.V."/>
            <person name="Nagy L.G."/>
            <person name="Martin F."/>
            <person name="Kauserud H."/>
        </authorList>
    </citation>
    <scope>NUCLEOTIDE SEQUENCE</scope>
    <source>
        <strain evidence="2">CBHHK002</strain>
    </source>
</reference>
<organism evidence="2 3">
    <name type="scientific">Mycena albidolilacea</name>
    <dbReference type="NCBI Taxonomy" id="1033008"/>
    <lineage>
        <taxon>Eukaryota</taxon>
        <taxon>Fungi</taxon>
        <taxon>Dikarya</taxon>
        <taxon>Basidiomycota</taxon>
        <taxon>Agaricomycotina</taxon>
        <taxon>Agaricomycetes</taxon>
        <taxon>Agaricomycetidae</taxon>
        <taxon>Agaricales</taxon>
        <taxon>Marasmiineae</taxon>
        <taxon>Mycenaceae</taxon>
        <taxon>Mycena</taxon>
    </lineage>
</organism>
<dbReference type="Proteomes" id="UP001218218">
    <property type="component" value="Unassembled WGS sequence"/>
</dbReference>
<name>A0AAD6Z948_9AGAR</name>
<gene>
    <name evidence="2" type="ORF">DFH08DRAFT_647511</name>
</gene>
<evidence type="ECO:0000313" key="3">
    <source>
        <dbReference type="Proteomes" id="UP001218218"/>
    </source>
</evidence>
<evidence type="ECO:0000313" key="2">
    <source>
        <dbReference type="EMBL" id="KAJ7312744.1"/>
    </source>
</evidence>
<feature type="region of interest" description="Disordered" evidence="1">
    <location>
        <begin position="225"/>
        <end position="256"/>
    </location>
</feature>
<dbReference type="EMBL" id="JARIHO010000070">
    <property type="protein sequence ID" value="KAJ7312744.1"/>
    <property type="molecule type" value="Genomic_DNA"/>
</dbReference>
<accession>A0AAD6Z948</accession>
<feature type="non-terminal residue" evidence="2">
    <location>
        <position position="1"/>
    </location>
</feature>
<comment type="caution">
    <text evidence="2">The sequence shown here is derived from an EMBL/GenBank/DDBJ whole genome shotgun (WGS) entry which is preliminary data.</text>
</comment>